<dbReference type="GO" id="GO:0008233">
    <property type="term" value="F:peptidase activity"/>
    <property type="evidence" value="ECO:0007669"/>
    <property type="project" value="UniProtKB-KW"/>
</dbReference>
<organism evidence="5 6">
    <name type="scientific">Clostridium disporicum</name>
    <dbReference type="NCBI Taxonomy" id="84024"/>
    <lineage>
        <taxon>Bacteria</taxon>
        <taxon>Bacillati</taxon>
        <taxon>Bacillota</taxon>
        <taxon>Clostridia</taxon>
        <taxon>Eubacteriales</taxon>
        <taxon>Clostridiaceae</taxon>
        <taxon>Clostridium</taxon>
    </lineage>
</organism>
<dbReference type="RefSeq" id="WP_055277626.1">
    <property type="nucleotide sequence ID" value="NZ_CYZV01000037.1"/>
</dbReference>
<gene>
    <name evidence="5" type="ORF">ERS852470_02949</name>
</gene>
<keyword evidence="3" id="KW-0378">Hydrolase</keyword>
<feature type="domain" description="Prohead serine protease" evidence="4">
    <location>
        <begin position="10"/>
        <end position="173"/>
    </location>
</feature>
<dbReference type="OrthoDB" id="2843430at2"/>
<dbReference type="NCBIfam" id="TIGR01543">
    <property type="entry name" value="proheadase_HK97"/>
    <property type="match status" value="1"/>
</dbReference>
<sequence length="211" mass="24071">MTNKLEFRENYELRAVDSEEGKMIIEGVVNQIGEWSKVLYGSFREKIEPKVFERAIKSAKDNNRDIFFLALHNNRELPLASMISGTMELVEKDNKLLLRSELPPTTLAKDIHELVKAGVLREFSFGFNNVQAKWDKDADGIRTRTITDLTLHEVSIVTTGAYNNTIANARSMDLAEILPKEDAEKRTNQNDDEVLFLYNKNKLRLLNLGGV</sequence>
<dbReference type="InterPro" id="IPR006433">
    <property type="entry name" value="Prohead_protease"/>
</dbReference>
<proteinExistence type="predicted"/>
<dbReference type="Pfam" id="PF04586">
    <property type="entry name" value="Peptidase_S78"/>
    <property type="match status" value="1"/>
</dbReference>
<reference evidence="5 6" key="1">
    <citation type="submission" date="2015-09" db="EMBL/GenBank/DDBJ databases">
        <authorList>
            <consortium name="Pathogen Informatics"/>
        </authorList>
    </citation>
    <scope>NUCLEOTIDE SEQUENCE [LARGE SCALE GENOMIC DNA]</scope>
    <source>
        <strain evidence="5 6">2789STDY5834855</strain>
    </source>
</reference>
<evidence type="ECO:0000313" key="5">
    <source>
        <dbReference type="EMBL" id="CUO64919.1"/>
    </source>
</evidence>
<keyword evidence="2 5" id="KW-0645">Protease</keyword>
<accession>A0A174GVP1</accession>
<keyword evidence="1" id="KW-1188">Viral release from host cell</keyword>
<dbReference type="InterPro" id="IPR054613">
    <property type="entry name" value="Peptidase_S78_dom"/>
</dbReference>
<evidence type="ECO:0000256" key="2">
    <source>
        <dbReference type="ARBA" id="ARBA00022670"/>
    </source>
</evidence>
<evidence type="ECO:0000256" key="1">
    <source>
        <dbReference type="ARBA" id="ARBA00022612"/>
    </source>
</evidence>
<dbReference type="AlphaFoldDB" id="A0A174GVP1"/>
<evidence type="ECO:0000259" key="4">
    <source>
        <dbReference type="Pfam" id="PF04586"/>
    </source>
</evidence>
<dbReference type="GO" id="GO:0006508">
    <property type="term" value="P:proteolysis"/>
    <property type="evidence" value="ECO:0007669"/>
    <property type="project" value="UniProtKB-KW"/>
</dbReference>
<protein>
    <submittedName>
        <fullName evidence="5">HK97 family phage prohead protease</fullName>
    </submittedName>
</protein>
<evidence type="ECO:0000313" key="6">
    <source>
        <dbReference type="Proteomes" id="UP000095558"/>
    </source>
</evidence>
<evidence type="ECO:0000256" key="3">
    <source>
        <dbReference type="ARBA" id="ARBA00022801"/>
    </source>
</evidence>
<name>A0A174GVP1_9CLOT</name>
<dbReference type="Proteomes" id="UP000095558">
    <property type="component" value="Unassembled WGS sequence"/>
</dbReference>
<dbReference type="EMBL" id="CYZV01000037">
    <property type="protein sequence ID" value="CUO64919.1"/>
    <property type="molecule type" value="Genomic_DNA"/>
</dbReference>